<evidence type="ECO:0000256" key="5">
    <source>
        <dbReference type="ARBA" id="ARBA00023163"/>
    </source>
</evidence>
<dbReference type="Proteomes" id="UP001290462">
    <property type="component" value="Unassembled WGS sequence"/>
</dbReference>
<gene>
    <name evidence="6 8" type="primary">nusB</name>
    <name evidence="8" type="ORF">RAK27_06645</name>
</gene>
<dbReference type="AlphaFoldDB" id="A0AAW9K3P9"/>
<evidence type="ECO:0000256" key="1">
    <source>
        <dbReference type="ARBA" id="ARBA00005952"/>
    </source>
</evidence>
<dbReference type="GO" id="GO:0003723">
    <property type="term" value="F:RNA binding"/>
    <property type="evidence" value="ECO:0007669"/>
    <property type="project" value="UniProtKB-UniRule"/>
</dbReference>
<organism evidence="8 9">
    <name type="scientific">Carnobacterium maltaromaticum</name>
    <name type="common">Carnobacterium piscicola</name>
    <dbReference type="NCBI Taxonomy" id="2751"/>
    <lineage>
        <taxon>Bacteria</taxon>
        <taxon>Bacillati</taxon>
        <taxon>Bacillota</taxon>
        <taxon>Bacilli</taxon>
        <taxon>Lactobacillales</taxon>
        <taxon>Carnobacteriaceae</taxon>
        <taxon>Carnobacterium</taxon>
    </lineage>
</organism>
<dbReference type="HAMAP" id="MF_00073">
    <property type="entry name" value="NusB"/>
    <property type="match status" value="1"/>
</dbReference>
<dbReference type="InterPro" id="IPR006027">
    <property type="entry name" value="NusB_RsmB_TIM44"/>
</dbReference>
<comment type="similarity">
    <text evidence="1 6">Belongs to the NusB family.</text>
</comment>
<evidence type="ECO:0000256" key="6">
    <source>
        <dbReference type="HAMAP-Rule" id="MF_00073"/>
    </source>
</evidence>
<comment type="function">
    <text evidence="6">Involved in transcription antitermination. Required for transcription of ribosomal RNA (rRNA) genes. Binds specifically to the boxA antiterminator sequence of the ribosomal RNA (rrn) operons.</text>
</comment>
<comment type="caution">
    <text evidence="8">The sequence shown here is derived from an EMBL/GenBank/DDBJ whole genome shotgun (WGS) entry which is preliminary data.</text>
</comment>
<dbReference type="NCBIfam" id="TIGR01951">
    <property type="entry name" value="nusB"/>
    <property type="match status" value="1"/>
</dbReference>
<keyword evidence="2 6" id="KW-0889">Transcription antitermination</keyword>
<evidence type="ECO:0000313" key="9">
    <source>
        <dbReference type="Proteomes" id="UP001290462"/>
    </source>
</evidence>
<evidence type="ECO:0000256" key="2">
    <source>
        <dbReference type="ARBA" id="ARBA00022814"/>
    </source>
</evidence>
<dbReference type="RefSeq" id="WP_010054189.1">
    <property type="nucleotide sequence ID" value="NZ_BJOJ01000017.1"/>
</dbReference>
<dbReference type="GO" id="GO:0006353">
    <property type="term" value="P:DNA-templated transcription termination"/>
    <property type="evidence" value="ECO:0007669"/>
    <property type="project" value="UniProtKB-UniRule"/>
</dbReference>
<evidence type="ECO:0000256" key="4">
    <source>
        <dbReference type="ARBA" id="ARBA00023015"/>
    </source>
</evidence>
<name>A0AAW9K3P9_CARML</name>
<dbReference type="GO" id="GO:0031564">
    <property type="term" value="P:transcription antitermination"/>
    <property type="evidence" value="ECO:0007669"/>
    <property type="project" value="UniProtKB-KW"/>
</dbReference>
<dbReference type="PANTHER" id="PTHR11078:SF3">
    <property type="entry name" value="ANTITERMINATION NUSB DOMAIN-CONTAINING PROTEIN"/>
    <property type="match status" value="1"/>
</dbReference>
<keyword evidence="5 6" id="KW-0804">Transcription</keyword>
<keyword evidence="3 6" id="KW-0694">RNA-binding</keyword>
<proteinExistence type="inferred from homology"/>
<reference evidence="8" key="1">
    <citation type="submission" date="2023-08" db="EMBL/GenBank/DDBJ databases">
        <title>Genomic characterization of piscicolin 126 produced by Carnobacterium maltaromaticum CM22 strain isolated from salmon (Salmo salar).</title>
        <authorList>
            <person name="Gonzalez-Gragera E."/>
            <person name="Garcia-Lopez J.D."/>
            <person name="Teso-Perez C."/>
            <person name="Gimenez-Hernandez I."/>
            <person name="Peralta-Sanchez J.M."/>
            <person name="Valdivia E."/>
            <person name="Montalban-Lopez M."/>
            <person name="Martin-Platero A.M."/>
            <person name="Banos A."/>
            <person name="Martinez-Bueno M."/>
        </authorList>
    </citation>
    <scope>NUCLEOTIDE SEQUENCE</scope>
    <source>
        <strain evidence="8">CM22</strain>
    </source>
</reference>
<feature type="domain" description="NusB/RsmB/TIM44" evidence="7">
    <location>
        <begin position="7"/>
        <end position="138"/>
    </location>
</feature>
<dbReference type="GO" id="GO:0005829">
    <property type="term" value="C:cytosol"/>
    <property type="evidence" value="ECO:0007669"/>
    <property type="project" value="TreeGrafter"/>
</dbReference>
<accession>A0AAW9K3P9</accession>
<evidence type="ECO:0000259" key="7">
    <source>
        <dbReference type="Pfam" id="PF01029"/>
    </source>
</evidence>
<dbReference type="EMBL" id="JAVBVO010000003">
    <property type="protein sequence ID" value="MDZ5758337.1"/>
    <property type="molecule type" value="Genomic_DNA"/>
</dbReference>
<dbReference type="SUPFAM" id="SSF48013">
    <property type="entry name" value="NusB-like"/>
    <property type="match status" value="1"/>
</dbReference>
<evidence type="ECO:0000313" key="8">
    <source>
        <dbReference type="EMBL" id="MDZ5758337.1"/>
    </source>
</evidence>
<protein>
    <recommendedName>
        <fullName evidence="6">Transcription antitermination protein NusB</fullName>
    </recommendedName>
    <alternativeName>
        <fullName evidence="6">Antitermination factor NusB</fullName>
    </alternativeName>
</protein>
<dbReference type="Gene3D" id="1.10.940.10">
    <property type="entry name" value="NusB-like"/>
    <property type="match status" value="1"/>
</dbReference>
<sequence length="142" mass="16106">MSLTRRDIREKALQALFQLSANEGLTIDQAIQQALTSEDELQDEVEVVEVPKYLDLVVTGVLQNQAIIDEKIQANLENWSMNRLAKTDLIIMRVAIFEMLYVTDVPGRVALNEALEITKLYSDEKSRKFVNGVLAKIVDQEN</sequence>
<dbReference type="NCBIfam" id="NF001223">
    <property type="entry name" value="PRK00202.1-1"/>
    <property type="match status" value="1"/>
</dbReference>
<dbReference type="InterPro" id="IPR035926">
    <property type="entry name" value="NusB-like_sf"/>
</dbReference>
<dbReference type="Pfam" id="PF01029">
    <property type="entry name" value="NusB"/>
    <property type="match status" value="1"/>
</dbReference>
<evidence type="ECO:0000256" key="3">
    <source>
        <dbReference type="ARBA" id="ARBA00022884"/>
    </source>
</evidence>
<dbReference type="PANTHER" id="PTHR11078">
    <property type="entry name" value="N UTILIZATION SUBSTANCE PROTEIN B-RELATED"/>
    <property type="match status" value="1"/>
</dbReference>
<dbReference type="InterPro" id="IPR011605">
    <property type="entry name" value="NusB_fam"/>
</dbReference>
<keyword evidence="4 6" id="KW-0805">Transcription regulation</keyword>